<keyword evidence="3" id="KW-1185">Reference proteome</keyword>
<dbReference type="PANTHER" id="PTHR32166:SF123">
    <property type="entry name" value="BED-TYPE DOMAIN-CONTAINING PROTEIN"/>
    <property type="match status" value="1"/>
</dbReference>
<dbReference type="AlphaFoldDB" id="W1NYW7"/>
<evidence type="ECO:0000313" key="3">
    <source>
        <dbReference type="Proteomes" id="UP000017836"/>
    </source>
</evidence>
<name>W1NYW7_AMBTC</name>
<reference evidence="3" key="1">
    <citation type="journal article" date="2013" name="Science">
        <title>The Amborella genome and the evolution of flowering plants.</title>
        <authorList>
            <consortium name="Amborella Genome Project"/>
        </authorList>
    </citation>
    <scope>NUCLEOTIDE SEQUENCE [LARGE SCALE GENOMIC DNA]</scope>
</reference>
<dbReference type="Proteomes" id="UP000017836">
    <property type="component" value="Unassembled WGS sequence"/>
</dbReference>
<dbReference type="PANTHER" id="PTHR32166">
    <property type="entry name" value="OSJNBA0013A04.12 PROTEIN"/>
    <property type="match status" value="1"/>
</dbReference>
<evidence type="ECO:0000259" key="1">
    <source>
        <dbReference type="Pfam" id="PF04937"/>
    </source>
</evidence>
<gene>
    <name evidence="2" type="ORF">AMTR_s00086p00095220</name>
</gene>
<accession>W1NYW7</accession>
<dbReference type="Pfam" id="PF04937">
    <property type="entry name" value="DUF659"/>
    <property type="match status" value="1"/>
</dbReference>
<evidence type="ECO:0000313" key="2">
    <source>
        <dbReference type="EMBL" id="ERN02792.1"/>
    </source>
</evidence>
<organism evidence="2 3">
    <name type="scientific">Amborella trichopoda</name>
    <dbReference type="NCBI Taxonomy" id="13333"/>
    <lineage>
        <taxon>Eukaryota</taxon>
        <taxon>Viridiplantae</taxon>
        <taxon>Streptophyta</taxon>
        <taxon>Embryophyta</taxon>
        <taxon>Tracheophyta</taxon>
        <taxon>Spermatophyta</taxon>
        <taxon>Magnoliopsida</taxon>
        <taxon>Amborellales</taxon>
        <taxon>Amborellaceae</taxon>
        <taxon>Amborella</taxon>
    </lineage>
</organism>
<dbReference type="Gramene" id="ERN02792">
    <property type="protein sequence ID" value="ERN02792"/>
    <property type="gene ID" value="AMTR_s00086p00095220"/>
</dbReference>
<dbReference type="InterPro" id="IPR007021">
    <property type="entry name" value="DUF659"/>
</dbReference>
<protein>
    <recommendedName>
        <fullName evidence="1">DUF659 domain-containing protein</fullName>
    </recommendedName>
</protein>
<sequence>MLYPSGAVFHANTDLFHNKKMGSLCLRLVPEFGEDKVVQIIANNTKSYIEVVGSLIMKKRKHFVWSPCAPCRNLMLEAISEVEVKDRVKKAIYNHFILSLTGQHFEELIKPTISRYATLYLITINRRASTAIKESDKRGMGFSNCQGIRLEERPKKSLNDRRIWDKLKQIIGLTTMPVLVLQLVDKC</sequence>
<feature type="domain" description="DUF659" evidence="1">
    <location>
        <begin position="4"/>
        <end position="86"/>
    </location>
</feature>
<dbReference type="HOGENOM" id="CLU_1449540_0_0_1"/>
<dbReference type="EMBL" id="KI394485">
    <property type="protein sequence ID" value="ERN02792.1"/>
    <property type="molecule type" value="Genomic_DNA"/>
</dbReference>
<proteinExistence type="predicted"/>